<dbReference type="PANTHER" id="PTHR46586">
    <property type="entry name" value="ANKYRIN REPEAT-CONTAINING PROTEIN"/>
    <property type="match status" value="1"/>
</dbReference>
<evidence type="ECO:0000313" key="3">
    <source>
        <dbReference type="EMBL" id="AVK75595.1"/>
    </source>
</evidence>
<dbReference type="GeneID" id="36844736"/>
<organism evidence="3">
    <name type="scientific">Pandoravirus quercus</name>
    <dbReference type="NCBI Taxonomy" id="2107709"/>
    <lineage>
        <taxon>Viruses</taxon>
        <taxon>Pandoravirus</taxon>
    </lineage>
</organism>
<feature type="compositionally biased region" description="Acidic residues" evidence="1">
    <location>
        <begin position="188"/>
        <end position="218"/>
    </location>
</feature>
<dbReference type="Gene3D" id="1.25.40.20">
    <property type="entry name" value="Ankyrin repeat-containing domain"/>
    <property type="match status" value="2"/>
</dbReference>
<accession>A0A2U7UB37</accession>
<gene>
    <name evidence="3" type="ORF">pqer_cds_1173</name>
</gene>
<dbReference type="SUPFAM" id="SSF81383">
    <property type="entry name" value="F-box domain"/>
    <property type="match status" value="1"/>
</dbReference>
<dbReference type="EMBL" id="MG011689">
    <property type="protein sequence ID" value="AVK75595.1"/>
    <property type="molecule type" value="Genomic_DNA"/>
</dbReference>
<proteinExistence type="predicted"/>
<feature type="region of interest" description="Disordered" evidence="1">
    <location>
        <begin position="183"/>
        <end position="220"/>
    </location>
</feature>
<dbReference type="InterPro" id="IPR052050">
    <property type="entry name" value="SecEffector_AnkRepeat"/>
</dbReference>
<reference evidence="3" key="1">
    <citation type="journal article" date="2018" name="Nat. Commun.">
        <title>Diversity and evolution of the emerging Pandoraviridae family.</title>
        <authorList>
            <person name="Legendre M."/>
            <person name="Fabre E."/>
            <person name="Poirot O."/>
            <person name="Jeudy S."/>
            <person name="Lartigue A."/>
            <person name="Alempic J.M."/>
            <person name="Beucher L."/>
            <person name="Philippe N."/>
            <person name="Bertaux L."/>
            <person name="Christo-Foroux E."/>
            <person name="Labadie K."/>
            <person name="Coute Y."/>
            <person name="Abergel C."/>
            <person name="Claverie J.M."/>
        </authorList>
    </citation>
    <scope>NUCLEOTIDE SEQUENCE [LARGE SCALE GENOMIC DNA]</scope>
    <source>
        <strain evidence="3">Quercus</strain>
    </source>
</reference>
<dbReference type="KEGG" id="vg:36844736"/>
<dbReference type="InterPro" id="IPR036770">
    <property type="entry name" value="Ankyrin_rpt-contain_sf"/>
</dbReference>
<dbReference type="RefSeq" id="YP_009483864.1">
    <property type="nucleotide sequence ID" value="NC_037667.1"/>
</dbReference>
<evidence type="ECO:0000259" key="2">
    <source>
        <dbReference type="PROSITE" id="PS50181"/>
    </source>
</evidence>
<evidence type="ECO:0000256" key="1">
    <source>
        <dbReference type="SAM" id="MobiDB-lite"/>
    </source>
</evidence>
<dbReference type="InterPro" id="IPR001810">
    <property type="entry name" value="F-box_dom"/>
</dbReference>
<protein>
    <submittedName>
        <fullName evidence="3">Ankyrin repeat domain containing protein</fullName>
    </submittedName>
</protein>
<sequence length="701" mass="76364">MSLLPKTKGTHKMRHQRVDMASLPPEVMAAVVSWLGPRDHASAVLASRRFGVLTPEERGRLHFARFAPKVLARTGSLDGLCYWHGVDPWRIDIHCLRAAAEGGHRALVEWILDKSTGGGCPTEALCAAARGGHVDLMRWLIDERDAAILKEVLVDAISSKRIEAVRLVLDRAHVIDHREAVESGICPDGDDGGNDNDDNNDDDTIDASDQDCSDDDGDGDGHSTCGRDWGVRPMCEAAHINNVDIMELVYKRCYWGDSEILERPLRVAAGSGATAAVEWILARYDDREAADSAFEAAFDMSRRDCAVAILSRWPDIIDTSTLFRYCVQECGDMTVSVLDAMLAVSTGAQPDPWPVSSVDASNDPGRVYDALLVHCLSDDSRTPRQFMQWLEPSSVACDAAFRWAIDNAPCAHATYVTHRMAHKGMIGRLAYCHERGLLTPDHIVAAMTGAAEAGRIHVLDHVWSGFVANTEAADAVRANVQTIAHGAARSGDWTVIEWLQKHVDQRAHCTAAAFSVAANKGHAAFLERLYAVGADRCRHECDAPCESVPGWKPFLYGLATPCGLYDVNDLWRNVARGGHYDVAQVLRKHGVLDGVYLRSEAALNGHVAICALDVAVNGPCKRDLMIQYAVQARDRACLTFALANGSVWEPVGSWSIHPMRTAAKKGSHAIRALLAAHTAQITGHLPADGFDEESDLDSDGD</sequence>
<dbReference type="PROSITE" id="PS50181">
    <property type="entry name" value="FBOX"/>
    <property type="match status" value="1"/>
</dbReference>
<feature type="domain" description="F-box" evidence="2">
    <location>
        <begin position="17"/>
        <end position="66"/>
    </location>
</feature>
<dbReference type="InterPro" id="IPR002110">
    <property type="entry name" value="Ankyrin_rpt"/>
</dbReference>
<dbReference type="InterPro" id="IPR036047">
    <property type="entry name" value="F-box-like_dom_sf"/>
</dbReference>
<name>A0A2U7UB37_9VIRU</name>
<dbReference type="Proteomes" id="UP000248852">
    <property type="component" value="Segment"/>
</dbReference>
<dbReference type="PANTHER" id="PTHR46586:SF3">
    <property type="entry name" value="ANKYRIN REPEAT-CONTAINING PROTEIN"/>
    <property type="match status" value="1"/>
</dbReference>
<dbReference type="SUPFAM" id="SSF48403">
    <property type="entry name" value="Ankyrin repeat"/>
    <property type="match status" value="1"/>
</dbReference>
<dbReference type="Pfam" id="PF12796">
    <property type="entry name" value="Ank_2"/>
    <property type="match status" value="1"/>
</dbReference>